<dbReference type="SUPFAM" id="SSF88946">
    <property type="entry name" value="Sigma2 domain of RNA polymerase sigma factors"/>
    <property type="match status" value="1"/>
</dbReference>
<gene>
    <name evidence="1" type="ORF">IV500_14935</name>
</gene>
<dbReference type="Gene3D" id="1.10.1740.10">
    <property type="match status" value="1"/>
</dbReference>
<sequence length="300" mass="33335">MMGLNSKESSTAFLHSSIDPSLARPPEFDIPIDQLMIAVEGVRPYVRARLLRIGHVDDVDDVMQEVRVAAWDGLVKRPYRQLPDASFGGWVQGIAVHLCADHVRRTLAHPWMSLTADPEVSKASPVDFATTESVEQIAEREWVAEVLTEVRQHVPAETWELAVKCLTTPRQRHEAHTPEWEERKRWHAVTVVRQTAMTVKAALEVDARTLDDSPTIIATAVCCIPTVLLQVVAERLVLTGIRGTERTAGIADLSAETGVSKKYLEGRIGYARNLYLAALDVLERAVAAHQRSEAVRVVMS</sequence>
<keyword evidence="2" id="KW-1185">Reference proteome</keyword>
<comment type="caution">
    <text evidence="1">The sequence shown here is derived from an EMBL/GenBank/DDBJ whole genome shotgun (WGS) entry which is preliminary data.</text>
</comment>
<protein>
    <recommendedName>
        <fullName evidence="3">RNA polymerase sigma-70 region 2 domain-containing protein</fullName>
    </recommendedName>
</protein>
<organism evidence="1 2">
    <name type="scientific">Arthrobacter terrae</name>
    <dbReference type="NCBI Taxonomy" id="2935737"/>
    <lineage>
        <taxon>Bacteria</taxon>
        <taxon>Bacillati</taxon>
        <taxon>Actinomycetota</taxon>
        <taxon>Actinomycetes</taxon>
        <taxon>Micrococcales</taxon>
        <taxon>Micrococcaceae</taxon>
        <taxon>Arthrobacter</taxon>
    </lineage>
</organism>
<dbReference type="AlphaFoldDB" id="A0A931CLX4"/>
<dbReference type="InterPro" id="IPR013325">
    <property type="entry name" value="RNA_pol_sigma_r2"/>
</dbReference>
<evidence type="ECO:0008006" key="3">
    <source>
        <dbReference type="Google" id="ProtNLM"/>
    </source>
</evidence>
<evidence type="ECO:0000313" key="1">
    <source>
        <dbReference type="EMBL" id="MBG0740673.1"/>
    </source>
</evidence>
<dbReference type="RefSeq" id="WP_196397614.1">
    <property type="nucleotide sequence ID" value="NZ_JADNYM010000020.1"/>
</dbReference>
<evidence type="ECO:0000313" key="2">
    <source>
        <dbReference type="Proteomes" id="UP000655366"/>
    </source>
</evidence>
<dbReference type="Proteomes" id="UP000655366">
    <property type="component" value="Unassembled WGS sequence"/>
</dbReference>
<dbReference type="GO" id="GO:0003700">
    <property type="term" value="F:DNA-binding transcription factor activity"/>
    <property type="evidence" value="ECO:0007669"/>
    <property type="project" value="InterPro"/>
</dbReference>
<reference evidence="1 2" key="1">
    <citation type="submission" date="2020-11" db="EMBL/GenBank/DDBJ databases">
        <title>Arthrobacter antarcticus sp. nov., isolated from Antarctic Soil.</title>
        <authorList>
            <person name="Li J."/>
        </authorList>
    </citation>
    <scope>NUCLEOTIDE SEQUENCE [LARGE SCALE GENOMIC DNA]</scope>
    <source>
        <strain evidence="1 2">Z1-20</strain>
    </source>
</reference>
<proteinExistence type="predicted"/>
<dbReference type="GO" id="GO:0006352">
    <property type="term" value="P:DNA-templated transcription initiation"/>
    <property type="evidence" value="ECO:0007669"/>
    <property type="project" value="InterPro"/>
</dbReference>
<name>A0A931CLX4_9MICC</name>
<accession>A0A931CLX4</accession>
<dbReference type="EMBL" id="JADNYM010000020">
    <property type="protein sequence ID" value="MBG0740673.1"/>
    <property type="molecule type" value="Genomic_DNA"/>
</dbReference>